<dbReference type="Pfam" id="PF01551">
    <property type="entry name" value="Peptidase_M23"/>
    <property type="match status" value="1"/>
</dbReference>
<dbReference type="CDD" id="cd12797">
    <property type="entry name" value="M23_peptidase"/>
    <property type="match status" value="1"/>
</dbReference>
<organism evidence="3 4">
    <name type="scientific">Candidatus Uhrbacteria bacterium CG_4_9_14_3_um_filter_50_9</name>
    <dbReference type="NCBI Taxonomy" id="1975035"/>
    <lineage>
        <taxon>Bacteria</taxon>
        <taxon>Candidatus Uhriibacteriota</taxon>
    </lineage>
</organism>
<proteinExistence type="predicted"/>
<gene>
    <name evidence="3" type="ORF">CO174_02770</name>
</gene>
<comment type="caution">
    <text evidence="3">The sequence shown here is derived from an EMBL/GenBank/DDBJ whole genome shotgun (WGS) entry which is preliminary data.</text>
</comment>
<dbReference type="PROSITE" id="PS51257">
    <property type="entry name" value="PROKAR_LIPOPROTEIN"/>
    <property type="match status" value="1"/>
</dbReference>
<sequence length="361" mass="40250">MNRFLLILPLMLLGVGCAEQAVVTVPESLDDSDSIEVLDEAEETVVAATVSYPVEEYVTRRTFKQFGEYISDRFNGYHVADDVEFADVEEEVPVSAIADGTVLVADWVSGYGGVMLVEHDVAGERVVATYGHIDLASTELSAGDQVVRGQFLANLGDGESEETDGERKHLHFALYGGEGYKLAGYISTPSELDPWINPHSFFLEQGLDPTQTARFYNSDKDLGGDIYQVSFEIPDGWELEYIPSLEALNLFTLKGDGTARERSQVLIRYFDASSFLTLSTVEIFSTEDLFVGMEGYTARRYDIEKKEGVTDFADQPLWRNERHLVTDVRGEEGYTRYFVVAANPELDPSVYEDLLASMIIK</sequence>
<reference evidence="4" key="1">
    <citation type="submission" date="2017-09" db="EMBL/GenBank/DDBJ databases">
        <title>Depth-based differentiation of microbial function through sediment-hosted aquifers and enrichment of novel symbionts in the deep terrestrial subsurface.</title>
        <authorList>
            <person name="Probst A.J."/>
            <person name="Ladd B."/>
            <person name="Jarett J.K."/>
            <person name="Geller-Mcgrath D.E."/>
            <person name="Sieber C.M.K."/>
            <person name="Emerson J.B."/>
            <person name="Anantharaman K."/>
            <person name="Thomas B.C."/>
            <person name="Malmstrom R."/>
            <person name="Stieglmeier M."/>
            <person name="Klingl A."/>
            <person name="Woyke T."/>
            <person name="Ryan C.M."/>
            <person name="Banfield J.F."/>
        </authorList>
    </citation>
    <scope>NUCLEOTIDE SEQUENCE [LARGE SCALE GENOMIC DNA]</scope>
</reference>
<dbReference type="Proteomes" id="UP000229385">
    <property type="component" value="Unassembled WGS sequence"/>
</dbReference>
<dbReference type="Gene3D" id="2.70.70.10">
    <property type="entry name" value="Glucose Permease (Domain IIA)"/>
    <property type="match status" value="1"/>
</dbReference>
<dbReference type="AlphaFoldDB" id="A0A2M7XCB7"/>
<protein>
    <recommendedName>
        <fullName evidence="2">M23ase beta-sheet core domain-containing protein</fullName>
    </recommendedName>
</protein>
<dbReference type="InterPro" id="IPR011055">
    <property type="entry name" value="Dup_hybrid_motif"/>
</dbReference>
<name>A0A2M7XCB7_9BACT</name>
<feature type="chain" id="PRO_5014682761" description="M23ase beta-sheet core domain-containing protein" evidence="1">
    <location>
        <begin position="21"/>
        <end position="361"/>
    </location>
</feature>
<dbReference type="EMBL" id="PFWU01000031">
    <property type="protein sequence ID" value="PJA45530.1"/>
    <property type="molecule type" value="Genomic_DNA"/>
</dbReference>
<dbReference type="InterPro" id="IPR050570">
    <property type="entry name" value="Cell_wall_metabolism_enzyme"/>
</dbReference>
<feature type="signal peptide" evidence="1">
    <location>
        <begin position="1"/>
        <end position="20"/>
    </location>
</feature>
<feature type="domain" description="M23ase beta-sheet core" evidence="2">
    <location>
        <begin position="89"/>
        <end position="176"/>
    </location>
</feature>
<evidence type="ECO:0000313" key="3">
    <source>
        <dbReference type="EMBL" id="PJA45530.1"/>
    </source>
</evidence>
<evidence type="ECO:0000256" key="1">
    <source>
        <dbReference type="SAM" id="SignalP"/>
    </source>
</evidence>
<accession>A0A2M7XCB7</accession>
<dbReference type="PANTHER" id="PTHR21666:SF270">
    <property type="entry name" value="MUREIN HYDROLASE ACTIVATOR ENVC"/>
    <property type="match status" value="1"/>
</dbReference>
<evidence type="ECO:0000259" key="2">
    <source>
        <dbReference type="Pfam" id="PF01551"/>
    </source>
</evidence>
<keyword evidence="1" id="KW-0732">Signal</keyword>
<dbReference type="InterPro" id="IPR016047">
    <property type="entry name" value="M23ase_b-sheet_dom"/>
</dbReference>
<dbReference type="SUPFAM" id="SSF51261">
    <property type="entry name" value="Duplicated hybrid motif"/>
    <property type="match status" value="1"/>
</dbReference>
<dbReference type="GO" id="GO:0004222">
    <property type="term" value="F:metalloendopeptidase activity"/>
    <property type="evidence" value="ECO:0007669"/>
    <property type="project" value="TreeGrafter"/>
</dbReference>
<evidence type="ECO:0000313" key="4">
    <source>
        <dbReference type="Proteomes" id="UP000229385"/>
    </source>
</evidence>
<dbReference type="PANTHER" id="PTHR21666">
    <property type="entry name" value="PEPTIDASE-RELATED"/>
    <property type="match status" value="1"/>
</dbReference>